<evidence type="ECO:0000256" key="4">
    <source>
        <dbReference type="SAM" id="MobiDB-lite"/>
    </source>
</evidence>
<feature type="domain" description="RING-type" evidence="5">
    <location>
        <begin position="469"/>
        <end position="527"/>
    </location>
</feature>
<evidence type="ECO:0000259" key="5">
    <source>
        <dbReference type="PROSITE" id="PS50089"/>
    </source>
</evidence>
<dbReference type="SUPFAM" id="SSF53335">
    <property type="entry name" value="S-adenosyl-L-methionine-dependent methyltransferases"/>
    <property type="match status" value="1"/>
</dbReference>
<comment type="caution">
    <text evidence="6">The sequence shown here is derived from an EMBL/GenBank/DDBJ whole genome shotgun (WGS) entry which is preliminary data.</text>
</comment>
<dbReference type="Proteomes" id="UP001058974">
    <property type="component" value="Chromosome 4"/>
</dbReference>
<dbReference type="Gramene" id="Psat04G0287800-T1">
    <property type="protein sequence ID" value="KAI5418404.1"/>
    <property type="gene ID" value="KIW84_042878"/>
</dbReference>
<keyword evidence="2" id="KW-0862">Zinc</keyword>
<dbReference type="Gene3D" id="3.30.40.10">
    <property type="entry name" value="Zinc/RING finger domain, C3HC4 (zinc finger)"/>
    <property type="match status" value="1"/>
</dbReference>
<dbReference type="Pfam" id="PF08241">
    <property type="entry name" value="Methyltransf_11"/>
    <property type="match status" value="1"/>
</dbReference>
<keyword evidence="2" id="KW-0479">Metal-binding</keyword>
<dbReference type="SMART" id="SM00184">
    <property type="entry name" value="RING"/>
    <property type="match status" value="1"/>
</dbReference>
<protein>
    <recommendedName>
        <fullName evidence="3">Protein DETOXIFICATION</fullName>
    </recommendedName>
    <alternativeName>
        <fullName evidence="3">Multidrug and toxic compound extrusion protein</fullName>
    </alternativeName>
</protein>
<organism evidence="6 7">
    <name type="scientific">Pisum sativum</name>
    <name type="common">Garden pea</name>
    <name type="synonym">Lathyrus oleraceus</name>
    <dbReference type="NCBI Taxonomy" id="3888"/>
    <lineage>
        <taxon>Eukaryota</taxon>
        <taxon>Viridiplantae</taxon>
        <taxon>Streptophyta</taxon>
        <taxon>Embryophyta</taxon>
        <taxon>Tracheophyta</taxon>
        <taxon>Spermatophyta</taxon>
        <taxon>Magnoliopsida</taxon>
        <taxon>eudicotyledons</taxon>
        <taxon>Gunneridae</taxon>
        <taxon>Pentapetalae</taxon>
        <taxon>rosids</taxon>
        <taxon>fabids</taxon>
        <taxon>Fabales</taxon>
        <taxon>Fabaceae</taxon>
        <taxon>Papilionoideae</taxon>
        <taxon>50 kb inversion clade</taxon>
        <taxon>NPAAA clade</taxon>
        <taxon>Hologalegina</taxon>
        <taxon>IRL clade</taxon>
        <taxon>Fabeae</taxon>
        <taxon>Lathyrus</taxon>
    </lineage>
</organism>
<evidence type="ECO:0000256" key="3">
    <source>
        <dbReference type="RuleBase" id="RU004914"/>
    </source>
</evidence>
<dbReference type="GO" id="GO:0015297">
    <property type="term" value="F:antiporter activity"/>
    <property type="evidence" value="ECO:0007669"/>
    <property type="project" value="InterPro"/>
</dbReference>
<dbReference type="InterPro" id="IPR013216">
    <property type="entry name" value="Methyltransf_11"/>
</dbReference>
<feature type="compositionally biased region" description="Basic and acidic residues" evidence="4">
    <location>
        <begin position="433"/>
        <end position="451"/>
    </location>
</feature>
<dbReference type="InterPro" id="IPR002528">
    <property type="entry name" value="MATE_fam"/>
</dbReference>
<keyword evidence="3" id="KW-0472">Membrane</keyword>
<evidence type="ECO:0000256" key="1">
    <source>
        <dbReference type="ARBA" id="ARBA00010199"/>
    </source>
</evidence>
<keyword evidence="3" id="KW-0812">Transmembrane</keyword>
<comment type="similarity">
    <text evidence="1 3">Belongs to the multi antimicrobial extrusion (MATE) (TC 2.A.66.1) family.</text>
</comment>
<name>A0A9D5ATM8_PEA</name>
<evidence type="ECO:0000256" key="2">
    <source>
        <dbReference type="PROSITE-ProRule" id="PRU00175"/>
    </source>
</evidence>
<dbReference type="GO" id="GO:0008757">
    <property type="term" value="F:S-adenosylmethionine-dependent methyltransferase activity"/>
    <property type="evidence" value="ECO:0007669"/>
    <property type="project" value="InterPro"/>
</dbReference>
<proteinExistence type="inferred from homology"/>
<reference evidence="6 7" key="1">
    <citation type="journal article" date="2022" name="Nat. Genet.">
        <title>Improved pea reference genome and pan-genome highlight genomic features and evolutionary characteristics.</title>
        <authorList>
            <person name="Yang T."/>
            <person name="Liu R."/>
            <person name="Luo Y."/>
            <person name="Hu S."/>
            <person name="Wang D."/>
            <person name="Wang C."/>
            <person name="Pandey M.K."/>
            <person name="Ge S."/>
            <person name="Xu Q."/>
            <person name="Li N."/>
            <person name="Li G."/>
            <person name="Huang Y."/>
            <person name="Saxena R.K."/>
            <person name="Ji Y."/>
            <person name="Li M."/>
            <person name="Yan X."/>
            <person name="He Y."/>
            <person name="Liu Y."/>
            <person name="Wang X."/>
            <person name="Xiang C."/>
            <person name="Varshney R.K."/>
            <person name="Ding H."/>
            <person name="Gao S."/>
            <person name="Zong X."/>
        </authorList>
    </citation>
    <scope>NUCLEOTIDE SEQUENCE [LARGE SCALE GENOMIC DNA]</scope>
    <source>
        <strain evidence="6 7">cv. Zhongwan 6</strain>
    </source>
</reference>
<dbReference type="InterPro" id="IPR001841">
    <property type="entry name" value="Znf_RING"/>
</dbReference>
<feature type="transmembrane region" description="Helical" evidence="3">
    <location>
        <begin position="287"/>
        <end position="307"/>
    </location>
</feature>
<feature type="compositionally biased region" description="Low complexity" evidence="4">
    <location>
        <begin position="400"/>
        <end position="416"/>
    </location>
</feature>
<dbReference type="EMBL" id="JAMSHJ010000004">
    <property type="protein sequence ID" value="KAI5418404.1"/>
    <property type="molecule type" value="Genomic_DNA"/>
</dbReference>
<comment type="caution">
    <text evidence="3">Lacks conserved residue(s) required for the propagation of feature annotation.</text>
</comment>
<dbReference type="Gene3D" id="3.40.50.150">
    <property type="entry name" value="Vaccinia Virus protein VP39"/>
    <property type="match status" value="1"/>
</dbReference>
<dbReference type="GO" id="GO:0016020">
    <property type="term" value="C:membrane"/>
    <property type="evidence" value="ECO:0007669"/>
    <property type="project" value="InterPro"/>
</dbReference>
<evidence type="ECO:0000313" key="7">
    <source>
        <dbReference type="Proteomes" id="UP001058974"/>
    </source>
</evidence>
<gene>
    <name evidence="6" type="ORF">KIW84_042878</name>
</gene>
<dbReference type="Pfam" id="PF01554">
    <property type="entry name" value="MatE"/>
    <property type="match status" value="1"/>
</dbReference>
<keyword evidence="7" id="KW-1185">Reference proteome</keyword>
<keyword evidence="2" id="KW-0863">Zinc-finger</keyword>
<accession>A0A9D5ATM8</accession>
<dbReference type="InterPro" id="IPR029063">
    <property type="entry name" value="SAM-dependent_MTases_sf"/>
</dbReference>
<dbReference type="GO" id="GO:0008270">
    <property type="term" value="F:zinc ion binding"/>
    <property type="evidence" value="ECO:0007669"/>
    <property type="project" value="UniProtKB-KW"/>
</dbReference>
<keyword evidence="3" id="KW-1133">Transmembrane helix</keyword>
<sequence>MYMIKAKNYEVNTAFLTFDWLMTLMQLVDLSGTGAPESAPLEYISNMRSTVANSVGQLRDIVDIKVMQADMLELPFDDECFDLVIEKGTMDVLFVDSGDPWNPKPETMSKVMSTLKGVHRVLKEDGIFISITFGQPHFRRPIFNAPDFTWSVEWTTFGETFHYFVYVLKKVSHPSSLIFHFVFDTKNNCLFVAILLSTRVSNELGAGNPKTAKGAVRVVVIIGIAEAIIVSTFFLCFRNILGYAYSNDEQVVNYIAKMVPLLCVSVSADSLIGALSGIARGGGFQEMGAYVNLGAYYIVGIPLAILLNNCGSPFYQYCKTKAIRCSSKMELLSDENPSYSGDQGALVLPSVLDITDGSMKLINAHPAMVHHHHHSQNLGRSIFLKRSRYYYGHQYSRRNSANHANASSSRSKGSSSFDDRLSFKLAPQPNSQPREHTEYKEKTFSRPERIRSSSFSTDSVSPDVVKSVCMICEKPLRQKFNFMGNSLSCNELAVVAVLVCGHVYHADCLEQRTSLEELRDPSCPICTGLLLQDHECKEQE</sequence>
<feature type="transmembrane region" description="Helical" evidence="3">
    <location>
        <begin position="254"/>
        <end position="275"/>
    </location>
</feature>
<evidence type="ECO:0000313" key="6">
    <source>
        <dbReference type="EMBL" id="KAI5418404.1"/>
    </source>
</evidence>
<dbReference type="PROSITE" id="PS50089">
    <property type="entry name" value="ZF_RING_2"/>
    <property type="match status" value="1"/>
</dbReference>
<feature type="transmembrane region" description="Helical" evidence="3">
    <location>
        <begin position="218"/>
        <end position="242"/>
    </location>
</feature>
<feature type="region of interest" description="Disordered" evidence="4">
    <location>
        <begin position="400"/>
        <end position="456"/>
    </location>
</feature>
<dbReference type="GO" id="GO:0042910">
    <property type="term" value="F:xenobiotic transmembrane transporter activity"/>
    <property type="evidence" value="ECO:0007669"/>
    <property type="project" value="InterPro"/>
</dbReference>
<dbReference type="SUPFAM" id="SSF57850">
    <property type="entry name" value="RING/U-box"/>
    <property type="match status" value="1"/>
</dbReference>
<dbReference type="InterPro" id="IPR013083">
    <property type="entry name" value="Znf_RING/FYVE/PHD"/>
</dbReference>
<dbReference type="CDD" id="cd16448">
    <property type="entry name" value="RING-H2"/>
    <property type="match status" value="1"/>
</dbReference>
<dbReference type="AlphaFoldDB" id="A0A9D5ATM8"/>
<dbReference type="PANTHER" id="PTHR11206">
    <property type="entry name" value="MULTIDRUG RESISTANCE PROTEIN"/>
    <property type="match status" value="1"/>
</dbReference>